<comment type="similarity">
    <text evidence="2">Belongs to the ETF-QO/FixC family.</text>
</comment>
<dbReference type="InterPro" id="IPR059103">
    <property type="entry name" value="FixC-like_C"/>
</dbReference>
<evidence type="ECO:0000256" key="1">
    <source>
        <dbReference type="ARBA" id="ARBA00001974"/>
    </source>
</evidence>
<gene>
    <name evidence="8" type="ORF">TDIS_0786</name>
</gene>
<evidence type="ECO:0000256" key="5">
    <source>
        <dbReference type="ARBA" id="ARBA00023002"/>
    </source>
</evidence>
<dbReference type="InterPro" id="IPR036188">
    <property type="entry name" value="FAD/NAD-bd_sf"/>
</dbReference>
<evidence type="ECO:0000256" key="3">
    <source>
        <dbReference type="ARBA" id="ARBA00022630"/>
    </source>
</evidence>
<dbReference type="SUPFAM" id="SSF54373">
    <property type="entry name" value="FAD-linked reductases, C-terminal domain"/>
    <property type="match status" value="1"/>
</dbReference>
<keyword evidence="9" id="KW-1185">Reference proteome</keyword>
<dbReference type="AlphaFoldDB" id="A0A179D4W2"/>
<keyword evidence="3" id="KW-0285">Flavoprotein</keyword>
<dbReference type="InterPro" id="IPR049398">
    <property type="entry name" value="ETF-QO/FixC_UQ-bd"/>
</dbReference>
<dbReference type="RefSeq" id="WP_068669512.1">
    <property type="nucleotide sequence ID" value="NZ_LWLG01000003.1"/>
</dbReference>
<sequence length="445" mass="49529">MSNSFRYDVVVVGGGPAGLSAAMTCARHGLSVILLERGRFAGAKNLFGGVVYTESVLSLAPDLFSEKRLPFERPVTEEGWWLLSEDGVVKITHTEKGLYEKPPRAYTAFRARFDPWLAQKAEEAGVLVIPKVKVLDLICANGKVSGVLVDRPRDWESSELAEVRAPVTIISEGVNRLLTQKAGLIPRDFTPEEVALSVKEVIQLPKGEVEKRFGLSEDEGLAVELLGEATLGFPGSGFLYTNTTSVSLGVGLFLSDFAEKGLKPYELLENLKKHPVMARLLSGGETLEYGAHLIPEWGLEGLPRLCGEGVMVVGDAAGLVNPLFREGTNLAIYSGIMAGKAAVFAHEKGDFGHETLKLYEEAFRESYIYRDLKYFRRLKKFLRENRSLFADYPEIINRVLHLYLSAQGRAKEEVFQEIFGLFRKRRGLTGLLRDFVKTFRFFKGW</sequence>
<organism evidence="8 9">
    <name type="scientific">Thermosulfurimonas dismutans</name>
    <dbReference type="NCBI Taxonomy" id="999894"/>
    <lineage>
        <taxon>Bacteria</taxon>
        <taxon>Pseudomonadati</taxon>
        <taxon>Thermodesulfobacteriota</taxon>
        <taxon>Thermodesulfobacteria</taxon>
        <taxon>Thermodesulfobacteriales</taxon>
        <taxon>Thermodesulfobacteriaceae</taxon>
        <taxon>Thermosulfurimonas</taxon>
    </lineage>
</organism>
<dbReference type="Proteomes" id="UP000078390">
    <property type="component" value="Unassembled WGS sequence"/>
</dbReference>
<feature type="domain" description="FixC-like C-terminal" evidence="7">
    <location>
        <begin position="379"/>
        <end position="441"/>
    </location>
</feature>
<evidence type="ECO:0000313" key="8">
    <source>
        <dbReference type="EMBL" id="OAQ21134.1"/>
    </source>
</evidence>
<dbReference type="PRINTS" id="PR00420">
    <property type="entry name" value="RNGMNOXGNASE"/>
</dbReference>
<dbReference type="STRING" id="999894.TDIS_0786"/>
<name>A0A179D4W2_9BACT</name>
<dbReference type="EMBL" id="LWLG01000003">
    <property type="protein sequence ID" value="OAQ21134.1"/>
    <property type="molecule type" value="Genomic_DNA"/>
</dbReference>
<dbReference type="Gene3D" id="3.50.50.60">
    <property type="entry name" value="FAD/NAD(P)-binding domain"/>
    <property type="match status" value="1"/>
</dbReference>
<evidence type="ECO:0000313" key="9">
    <source>
        <dbReference type="Proteomes" id="UP000078390"/>
    </source>
</evidence>
<dbReference type="Pfam" id="PF12831">
    <property type="entry name" value="FAD_oxidored"/>
    <property type="match status" value="1"/>
</dbReference>
<evidence type="ECO:0000256" key="2">
    <source>
        <dbReference type="ARBA" id="ARBA00006796"/>
    </source>
</evidence>
<feature type="domain" description="ETF-QO/FixC ubiquinone-binding" evidence="6">
    <location>
        <begin position="235"/>
        <end position="293"/>
    </location>
</feature>
<dbReference type="PANTHER" id="PTHR43624:SF2">
    <property type="entry name" value="ELECTRON TRANSFER FLAVOPROTEIN-QUINONE OXIDOREDUCTASE YDIS-RELATED"/>
    <property type="match status" value="1"/>
</dbReference>
<dbReference type="InterPro" id="IPR039651">
    <property type="entry name" value="FixC-like"/>
</dbReference>
<keyword evidence="5" id="KW-0560">Oxidoreductase</keyword>
<protein>
    <submittedName>
        <fullName evidence="8">Putative electron transfer flavoprotein-quinone oxidoreductase FixC</fullName>
    </submittedName>
</protein>
<dbReference type="Pfam" id="PF26311">
    <property type="entry name" value="ETF-QO_FixC_C"/>
    <property type="match status" value="1"/>
</dbReference>
<dbReference type="OrthoDB" id="9806565at2"/>
<reference evidence="8 9" key="1">
    <citation type="submission" date="2016-04" db="EMBL/GenBank/DDBJ databases">
        <title>Genome analysis of Thermosulfurimonas dismutans, the first thermophilic sulfur-disproportionating bacterium of the phylum Thermodesulfobacteria.</title>
        <authorList>
            <person name="Mardanov A.V."/>
            <person name="Beletsky A.V."/>
            <person name="Kadnikov V.V."/>
            <person name="Slobodkin A.I."/>
            <person name="Ravin N.V."/>
        </authorList>
    </citation>
    <scope>NUCLEOTIDE SEQUENCE [LARGE SCALE GENOMIC DNA]</scope>
    <source>
        <strain evidence="8 9">S95</strain>
    </source>
</reference>
<comment type="cofactor">
    <cofactor evidence="1">
        <name>FAD</name>
        <dbReference type="ChEBI" id="CHEBI:57692"/>
    </cofactor>
</comment>
<keyword evidence="4" id="KW-0274">FAD</keyword>
<dbReference type="PANTHER" id="PTHR43624">
    <property type="entry name" value="ELECTRON TRANSFER FLAVOPROTEIN-QUINONE OXIDOREDUCTASE YDIS-RELATED"/>
    <property type="match status" value="1"/>
</dbReference>
<comment type="caution">
    <text evidence="8">The sequence shown here is derived from an EMBL/GenBank/DDBJ whole genome shotgun (WGS) entry which is preliminary data.</text>
</comment>
<accession>A0A179D4W2</accession>
<evidence type="ECO:0000256" key="4">
    <source>
        <dbReference type="ARBA" id="ARBA00022827"/>
    </source>
</evidence>
<dbReference type="SUPFAM" id="SSF51905">
    <property type="entry name" value="FAD/NAD(P)-binding domain"/>
    <property type="match status" value="1"/>
</dbReference>
<dbReference type="GO" id="GO:0016491">
    <property type="term" value="F:oxidoreductase activity"/>
    <property type="evidence" value="ECO:0007669"/>
    <property type="project" value="UniProtKB-KW"/>
</dbReference>
<evidence type="ECO:0000259" key="6">
    <source>
        <dbReference type="Pfam" id="PF21162"/>
    </source>
</evidence>
<proteinExistence type="inferred from homology"/>
<evidence type="ECO:0000259" key="7">
    <source>
        <dbReference type="Pfam" id="PF26311"/>
    </source>
</evidence>
<dbReference type="Pfam" id="PF21162">
    <property type="entry name" value="ETFQO_UQ-bd"/>
    <property type="match status" value="1"/>
</dbReference>